<keyword evidence="15" id="KW-1185">Reference proteome</keyword>
<dbReference type="EMBL" id="JBHULX010000028">
    <property type="protein sequence ID" value="MFD2591986.1"/>
    <property type="molecule type" value="Genomic_DNA"/>
</dbReference>
<evidence type="ECO:0000256" key="9">
    <source>
        <dbReference type="ARBA" id="ARBA00023237"/>
    </source>
</evidence>
<dbReference type="Gene3D" id="2.170.130.10">
    <property type="entry name" value="TonB-dependent receptor, plug domain"/>
    <property type="match status" value="1"/>
</dbReference>
<keyword evidence="3 10" id="KW-1134">Transmembrane beta strand</keyword>
<keyword evidence="8 14" id="KW-0675">Receptor</keyword>
<comment type="caution">
    <text evidence="14">The sequence shown here is derived from an EMBL/GenBank/DDBJ whole genome shotgun (WGS) entry which is preliminary data.</text>
</comment>
<keyword evidence="2 10" id="KW-0813">Transport</keyword>
<evidence type="ECO:0000256" key="3">
    <source>
        <dbReference type="ARBA" id="ARBA00022452"/>
    </source>
</evidence>
<accession>A0ABW5N9S7</accession>
<dbReference type="Proteomes" id="UP001597459">
    <property type="component" value="Unassembled WGS sequence"/>
</dbReference>
<dbReference type="InterPro" id="IPR039426">
    <property type="entry name" value="TonB-dep_rcpt-like"/>
</dbReference>
<sequence length="655" mass="72832">MNTLKKKAFYSIALCVLGTSVVISQESGEEKVTTLDEVVISDSKFELKRIHSGKVITKISSKELENSKGQSVATVLNRVAGVEINGNRSAGGRVLGYYIRGGRNRQVIVRIDGVTVSDPSTISGEFDLRLLSTQSIKEIEILKGASSTLYGSGAATAVINITTKSASKKSISVNFDSSIGTNQSQEDQEYDVAEFINRASVNGTVGKVSYIASFSNRFSDGISAAEKLPEDTSESTFDKDAYSRFNVASKIGYQWNDRFKFHVFGNLDQFKNAYDAGGAADAANNSFSRQLRGGSHWEYQYANGNIVAESNYSLFRRSFASGSGYRISDSRSFTFDVYNKYTFADDLHTVLGINGANNDYEAFQGANEFSELTQIINDEAADFDILDPYVNLVYTSPFGMTINAGARLNIHSEYGTHLVYSINPSYAYAIGEENTIKALASYSTAYITPTLFQLFSPSYGNRELKPEENNTIEAGLEWAKKKNMRVSVVYFNRKEKEFVDFVDTGNFVFQYQNVADSFNTQGVEVEVLTRILKDQLTMTGNFTYTDLDDEISQTRIPEIKFNVGVGYQISPKTYSNISYQFNGRREDNFFNLATFASEPRTLSSYGVLDAAINHQLLDVMTVYASVDNILNEEYQEIYGFSTLGRNVRIGMNLKF</sequence>
<keyword evidence="7 10" id="KW-0472">Membrane</keyword>
<feature type="domain" description="TonB-dependent receptor-like beta-barrel" evidence="12">
    <location>
        <begin position="241"/>
        <end position="629"/>
    </location>
</feature>
<evidence type="ECO:0000256" key="8">
    <source>
        <dbReference type="ARBA" id="ARBA00023170"/>
    </source>
</evidence>
<name>A0ABW5N9S7_9FLAO</name>
<evidence type="ECO:0000313" key="15">
    <source>
        <dbReference type="Proteomes" id="UP001597459"/>
    </source>
</evidence>
<feature type="domain" description="TonB-dependent receptor plug" evidence="13">
    <location>
        <begin position="54"/>
        <end position="157"/>
    </location>
</feature>
<dbReference type="Gene3D" id="2.40.170.20">
    <property type="entry name" value="TonB-dependent receptor, beta-barrel domain"/>
    <property type="match status" value="1"/>
</dbReference>
<dbReference type="PANTHER" id="PTHR30069">
    <property type="entry name" value="TONB-DEPENDENT OUTER MEMBRANE RECEPTOR"/>
    <property type="match status" value="1"/>
</dbReference>
<dbReference type="InterPro" id="IPR000531">
    <property type="entry name" value="Beta-barrel_TonB"/>
</dbReference>
<dbReference type="PROSITE" id="PS52016">
    <property type="entry name" value="TONB_DEPENDENT_REC_3"/>
    <property type="match status" value="1"/>
</dbReference>
<keyword evidence="6 11" id="KW-0798">TonB box</keyword>
<comment type="subcellular location">
    <subcellularLocation>
        <location evidence="1 10">Cell outer membrane</location>
        <topology evidence="1 10">Multi-pass membrane protein</topology>
    </subcellularLocation>
</comment>
<gene>
    <name evidence="14" type="ORF">ACFSTE_14200</name>
</gene>
<dbReference type="InterPro" id="IPR012910">
    <property type="entry name" value="Plug_dom"/>
</dbReference>
<dbReference type="InterPro" id="IPR037066">
    <property type="entry name" value="Plug_dom_sf"/>
</dbReference>
<dbReference type="Pfam" id="PF00593">
    <property type="entry name" value="TonB_dep_Rec_b-barrel"/>
    <property type="match status" value="1"/>
</dbReference>
<dbReference type="PROSITE" id="PS01156">
    <property type="entry name" value="TONB_DEPENDENT_REC_2"/>
    <property type="match status" value="1"/>
</dbReference>
<proteinExistence type="inferred from homology"/>
<evidence type="ECO:0000313" key="14">
    <source>
        <dbReference type="EMBL" id="MFD2591986.1"/>
    </source>
</evidence>
<evidence type="ECO:0000256" key="1">
    <source>
        <dbReference type="ARBA" id="ARBA00004571"/>
    </source>
</evidence>
<evidence type="ECO:0000256" key="10">
    <source>
        <dbReference type="PROSITE-ProRule" id="PRU01360"/>
    </source>
</evidence>
<dbReference type="InterPro" id="IPR010917">
    <property type="entry name" value="TonB_rcpt_CS"/>
</dbReference>
<evidence type="ECO:0000259" key="13">
    <source>
        <dbReference type="Pfam" id="PF07715"/>
    </source>
</evidence>
<dbReference type="SUPFAM" id="SSF56935">
    <property type="entry name" value="Porins"/>
    <property type="match status" value="1"/>
</dbReference>
<dbReference type="PANTHER" id="PTHR30069:SF29">
    <property type="entry name" value="HEMOGLOBIN AND HEMOGLOBIN-HAPTOGLOBIN-BINDING PROTEIN 1-RELATED"/>
    <property type="match status" value="1"/>
</dbReference>
<dbReference type="RefSeq" id="WP_378255496.1">
    <property type="nucleotide sequence ID" value="NZ_JBHSJV010000001.1"/>
</dbReference>
<organism evidence="14 15">
    <name type="scientific">Aquimarina hainanensis</name>
    <dbReference type="NCBI Taxonomy" id="1578017"/>
    <lineage>
        <taxon>Bacteria</taxon>
        <taxon>Pseudomonadati</taxon>
        <taxon>Bacteroidota</taxon>
        <taxon>Flavobacteriia</taxon>
        <taxon>Flavobacteriales</taxon>
        <taxon>Flavobacteriaceae</taxon>
        <taxon>Aquimarina</taxon>
    </lineage>
</organism>
<keyword evidence="4 10" id="KW-0812">Transmembrane</keyword>
<evidence type="ECO:0000259" key="12">
    <source>
        <dbReference type="Pfam" id="PF00593"/>
    </source>
</evidence>
<protein>
    <submittedName>
        <fullName evidence="14">TonB-dependent receptor plug domain-containing protein</fullName>
    </submittedName>
</protein>
<dbReference type="Pfam" id="PF07715">
    <property type="entry name" value="Plug"/>
    <property type="match status" value="1"/>
</dbReference>
<evidence type="ECO:0000256" key="4">
    <source>
        <dbReference type="ARBA" id="ARBA00022692"/>
    </source>
</evidence>
<evidence type="ECO:0000256" key="11">
    <source>
        <dbReference type="RuleBase" id="RU003357"/>
    </source>
</evidence>
<evidence type="ECO:0000256" key="7">
    <source>
        <dbReference type="ARBA" id="ARBA00023136"/>
    </source>
</evidence>
<evidence type="ECO:0000256" key="2">
    <source>
        <dbReference type="ARBA" id="ARBA00022448"/>
    </source>
</evidence>
<keyword evidence="5" id="KW-0732">Signal</keyword>
<comment type="similarity">
    <text evidence="10 11">Belongs to the TonB-dependent receptor family.</text>
</comment>
<dbReference type="InterPro" id="IPR036942">
    <property type="entry name" value="Beta-barrel_TonB_sf"/>
</dbReference>
<evidence type="ECO:0000256" key="6">
    <source>
        <dbReference type="ARBA" id="ARBA00023077"/>
    </source>
</evidence>
<reference evidence="15" key="1">
    <citation type="journal article" date="2019" name="Int. J. Syst. Evol. Microbiol.">
        <title>The Global Catalogue of Microorganisms (GCM) 10K type strain sequencing project: providing services to taxonomists for standard genome sequencing and annotation.</title>
        <authorList>
            <consortium name="The Broad Institute Genomics Platform"/>
            <consortium name="The Broad Institute Genome Sequencing Center for Infectious Disease"/>
            <person name="Wu L."/>
            <person name="Ma J."/>
        </authorList>
    </citation>
    <scope>NUCLEOTIDE SEQUENCE [LARGE SCALE GENOMIC DNA]</scope>
    <source>
        <strain evidence="15">KCTC 42423</strain>
    </source>
</reference>
<evidence type="ECO:0000256" key="5">
    <source>
        <dbReference type="ARBA" id="ARBA00022729"/>
    </source>
</evidence>
<keyword evidence="9 10" id="KW-0998">Cell outer membrane</keyword>